<reference evidence="2 3" key="1">
    <citation type="submission" date="2021-03" db="EMBL/GenBank/DDBJ databases">
        <title>Whole genome shotgun sequence of Actinoplanes toevensis NBRC 105298.</title>
        <authorList>
            <person name="Komaki H."/>
            <person name="Tamura T."/>
        </authorList>
    </citation>
    <scope>NUCLEOTIDE SEQUENCE [LARGE SCALE GENOMIC DNA]</scope>
    <source>
        <strain evidence="2 3">NBRC 105298</strain>
    </source>
</reference>
<accession>A0A919W904</accession>
<dbReference type="AlphaFoldDB" id="A0A919W904"/>
<evidence type="ECO:0000313" key="2">
    <source>
        <dbReference type="EMBL" id="GIM95824.1"/>
    </source>
</evidence>
<evidence type="ECO:0000313" key="3">
    <source>
        <dbReference type="Proteomes" id="UP000677082"/>
    </source>
</evidence>
<dbReference type="Pfam" id="PF13191">
    <property type="entry name" value="AAA_16"/>
    <property type="match status" value="1"/>
</dbReference>
<dbReference type="EMBL" id="BOQN01000100">
    <property type="protein sequence ID" value="GIM95824.1"/>
    <property type="molecule type" value="Genomic_DNA"/>
</dbReference>
<dbReference type="Proteomes" id="UP000677082">
    <property type="component" value="Unassembled WGS sequence"/>
</dbReference>
<sequence length="59" mass="6220">MRLFGRELECASIDALVQQARGGRSASSVLRGEAGVGKTALLRYAESTATDALRGSLHD</sequence>
<proteinExistence type="predicted"/>
<name>A0A919W904_9ACTN</name>
<feature type="domain" description="Orc1-like AAA ATPase" evidence="1">
    <location>
        <begin position="2"/>
        <end position="55"/>
    </location>
</feature>
<comment type="caution">
    <text evidence="2">The sequence shown here is derived from an EMBL/GenBank/DDBJ whole genome shotgun (WGS) entry which is preliminary data.</text>
</comment>
<protein>
    <recommendedName>
        <fullName evidence="1">Orc1-like AAA ATPase domain-containing protein</fullName>
    </recommendedName>
</protein>
<keyword evidence="3" id="KW-1185">Reference proteome</keyword>
<dbReference type="RefSeq" id="WP_213011524.1">
    <property type="nucleotide sequence ID" value="NZ_BOQN01000100.1"/>
</dbReference>
<gene>
    <name evidence="2" type="ORF">Ato02nite_076170</name>
</gene>
<organism evidence="2 3">
    <name type="scientific">Paractinoplanes toevensis</name>
    <dbReference type="NCBI Taxonomy" id="571911"/>
    <lineage>
        <taxon>Bacteria</taxon>
        <taxon>Bacillati</taxon>
        <taxon>Actinomycetota</taxon>
        <taxon>Actinomycetes</taxon>
        <taxon>Micromonosporales</taxon>
        <taxon>Micromonosporaceae</taxon>
        <taxon>Paractinoplanes</taxon>
    </lineage>
</organism>
<dbReference type="InterPro" id="IPR041664">
    <property type="entry name" value="AAA_16"/>
</dbReference>
<evidence type="ECO:0000259" key="1">
    <source>
        <dbReference type="Pfam" id="PF13191"/>
    </source>
</evidence>